<dbReference type="Proteomes" id="UP000008784">
    <property type="component" value="Unassembled WGS sequence"/>
</dbReference>
<protein>
    <submittedName>
        <fullName evidence="1">Uncharacterized protein</fullName>
    </submittedName>
</protein>
<proteinExistence type="predicted"/>
<dbReference type="RefSeq" id="XP_011123895.1">
    <property type="nucleotide sequence ID" value="XM_011125593.1"/>
</dbReference>
<keyword evidence="2" id="KW-1185">Reference proteome</keyword>
<gene>
    <name evidence="1" type="ORF">AOL_s00083g414</name>
</gene>
<reference evidence="1 2" key="1">
    <citation type="journal article" date="2011" name="PLoS Pathog.">
        <title>Genomic and proteomic analyses of the fungus Arthrobotrys oligospora provide insights into nematode-trap formation.</title>
        <authorList>
            <person name="Yang J."/>
            <person name="Wang L."/>
            <person name="Ji X."/>
            <person name="Feng Y."/>
            <person name="Li X."/>
            <person name="Zou C."/>
            <person name="Xu J."/>
            <person name="Ren Y."/>
            <person name="Mi Q."/>
            <person name="Wu J."/>
            <person name="Liu S."/>
            <person name="Liu Y."/>
            <person name="Huang X."/>
            <person name="Wang H."/>
            <person name="Niu X."/>
            <person name="Li J."/>
            <person name="Liang L."/>
            <person name="Luo Y."/>
            <person name="Ji K."/>
            <person name="Zhou W."/>
            <person name="Yu Z."/>
            <person name="Li G."/>
            <person name="Liu Y."/>
            <person name="Li L."/>
            <person name="Qiao M."/>
            <person name="Feng L."/>
            <person name="Zhang K.-Q."/>
        </authorList>
    </citation>
    <scope>NUCLEOTIDE SEQUENCE [LARGE SCALE GENOMIC DNA]</scope>
    <source>
        <strain evidence="2">ATCC 24927 / CBS 115.81 / DSM 1491</strain>
    </source>
</reference>
<dbReference type="EMBL" id="ADOT01000153">
    <property type="protein sequence ID" value="EGX47478.1"/>
    <property type="molecule type" value="Genomic_DNA"/>
</dbReference>
<name>G1XHD3_ARTOA</name>
<dbReference type="GeneID" id="22894818"/>
<dbReference type="AlphaFoldDB" id="G1XHD3"/>
<dbReference type="HOGENOM" id="CLU_1151568_0_0_1"/>
<evidence type="ECO:0000313" key="2">
    <source>
        <dbReference type="Proteomes" id="UP000008784"/>
    </source>
</evidence>
<dbReference type="InParanoid" id="G1XHD3"/>
<evidence type="ECO:0000313" key="1">
    <source>
        <dbReference type="EMBL" id="EGX47478.1"/>
    </source>
</evidence>
<comment type="caution">
    <text evidence="1">The sequence shown here is derived from an EMBL/GenBank/DDBJ whole genome shotgun (WGS) entry which is preliminary data.</text>
</comment>
<dbReference type="OrthoDB" id="5276914at2759"/>
<accession>G1XHD3</accession>
<organism evidence="1 2">
    <name type="scientific">Arthrobotrys oligospora (strain ATCC 24927 / CBS 115.81 / DSM 1491)</name>
    <name type="common">Nematode-trapping fungus</name>
    <name type="synonym">Didymozoophaga oligospora</name>
    <dbReference type="NCBI Taxonomy" id="756982"/>
    <lineage>
        <taxon>Eukaryota</taxon>
        <taxon>Fungi</taxon>
        <taxon>Dikarya</taxon>
        <taxon>Ascomycota</taxon>
        <taxon>Pezizomycotina</taxon>
        <taxon>Orbiliomycetes</taxon>
        <taxon>Orbiliales</taxon>
        <taxon>Orbiliaceae</taxon>
        <taxon>Orbilia</taxon>
        <taxon>Orbilia oligospora</taxon>
    </lineage>
</organism>
<sequence>MTQEQLQESLEAMSLKEATELTNQKLQKMQDDVQKFVLLEFQKIKARFEDYMEEELDDIEEQHRENVKKIEGIWRTYAGDSVRSLAKSHDDLTDKVTASLRCFQSRELMLGIRYLVLTARQMYQNESFCPNCGKGIPLTSVNYAVSEDDPIEKATPEDIKEISHGILNAKDLKLLKFSELNGDETDIRAYDNWAYLALLLSNPSYVDVREKYSNMFKWVVGNSIENVAEKAYRLHIVPYWH</sequence>